<dbReference type="SUPFAM" id="SSF55874">
    <property type="entry name" value="ATPase domain of HSP90 chaperone/DNA topoisomerase II/histidine kinase"/>
    <property type="match status" value="1"/>
</dbReference>
<dbReference type="Proteomes" id="UP001144256">
    <property type="component" value="Unassembled WGS sequence"/>
</dbReference>
<reference evidence="1" key="1">
    <citation type="submission" date="2022-06" db="EMBL/GenBank/DDBJ databases">
        <title>Vallitalea longa sp. nov., an anaerobic bacterium isolated from marine sediment.</title>
        <authorList>
            <person name="Hirano S."/>
            <person name="Terahara T."/>
            <person name="Mori K."/>
            <person name="Hamada M."/>
            <person name="Matsumoto R."/>
            <person name="Kobayashi T."/>
        </authorList>
    </citation>
    <scope>NUCLEOTIDE SEQUENCE</scope>
    <source>
        <strain evidence="1">SH18-1</strain>
    </source>
</reference>
<dbReference type="PANTHER" id="PTHR34220:SF7">
    <property type="entry name" value="SENSOR HISTIDINE KINASE YPDA"/>
    <property type="match status" value="1"/>
</dbReference>
<dbReference type="InterPro" id="IPR036890">
    <property type="entry name" value="HATPase_C_sf"/>
</dbReference>
<dbReference type="Gene3D" id="3.30.565.10">
    <property type="entry name" value="Histidine kinase-like ATPase, C-terminal domain"/>
    <property type="match status" value="1"/>
</dbReference>
<sequence length="182" mass="21260">MKSKYEYIMCNLNMISRLALMKNEEIIQKSIDELIEIIRYKEHTEDEIYILQREIDIVKMMINLYKIKRGNMFRAIIKTSYPDARVYIPKGMVVCFVENVFTHAFYGNKEIWELKLIVESAQDYCDIIIQDNGVGFETAKLDEDSNNYRSINNMICKVTKIGEITVKSTPCIGTKISIHLPI</sequence>
<proteinExistence type="predicted"/>
<dbReference type="RefSeq" id="WP_281814324.1">
    <property type="nucleotide sequence ID" value="NZ_BRLB01000003.1"/>
</dbReference>
<evidence type="ECO:0000313" key="2">
    <source>
        <dbReference type="Proteomes" id="UP001144256"/>
    </source>
</evidence>
<protein>
    <submittedName>
        <fullName evidence="1">Uncharacterized protein</fullName>
    </submittedName>
</protein>
<evidence type="ECO:0000313" key="1">
    <source>
        <dbReference type="EMBL" id="GKX29119.1"/>
    </source>
</evidence>
<keyword evidence="2" id="KW-1185">Reference proteome</keyword>
<dbReference type="InterPro" id="IPR050640">
    <property type="entry name" value="Bact_2-comp_sensor_kinase"/>
</dbReference>
<organism evidence="1 2">
    <name type="scientific">Vallitalea longa</name>
    <dbReference type="NCBI Taxonomy" id="2936439"/>
    <lineage>
        <taxon>Bacteria</taxon>
        <taxon>Bacillati</taxon>
        <taxon>Bacillota</taxon>
        <taxon>Clostridia</taxon>
        <taxon>Lachnospirales</taxon>
        <taxon>Vallitaleaceae</taxon>
        <taxon>Vallitalea</taxon>
    </lineage>
</organism>
<gene>
    <name evidence="1" type="ORF">SH1V18_15990</name>
</gene>
<dbReference type="AlphaFoldDB" id="A0A9W6DFV9"/>
<dbReference type="EMBL" id="BRLB01000003">
    <property type="protein sequence ID" value="GKX29119.1"/>
    <property type="molecule type" value="Genomic_DNA"/>
</dbReference>
<dbReference type="PANTHER" id="PTHR34220">
    <property type="entry name" value="SENSOR HISTIDINE KINASE YPDA"/>
    <property type="match status" value="1"/>
</dbReference>
<accession>A0A9W6DFV9</accession>
<name>A0A9W6DFV9_9FIRM</name>
<comment type="caution">
    <text evidence="1">The sequence shown here is derived from an EMBL/GenBank/DDBJ whole genome shotgun (WGS) entry which is preliminary data.</text>
</comment>